<evidence type="ECO:0000256" key="2">
    <source>
        <dbReference type="SAM" id="MobiDB-lite"/>
    </source>
</evidence>
<sequence>MYELSRIRVCSAGPAGARFQDVILDFSGAGQPVSAVQENLFDAAAQVLRPSPASVVFLENGGGKSVLLKLLFSVVLPGRRQVKDAPDPRLLEDFVLARDVSHIALEWMHAGTGRLLVTAKTLCWKDQVVSTVAENLIEHWYAFHPSPTLGLDSLPIVKDGKYRSLSSYRECVKELGAQDQRLQVNWPKSQEEWTELLGHLGLDPELFRYQRAMNKDEGEAVHAFTLDSDGGFVDFLLKAVYDHKSLNDLATLVSTYAHKLAGRKDLLLELAFVEQALLLLEPLIDASSAVNEARAHTSRTIEDMKRFSGQVQARLGVDADRLALLQRQEQSRAAEFTHAAGLTRRWAATVARQRHKLAQLRFAKAKSDAEKAARHKQVAQTLVSGWGAVGPVQRHLSKSAAAQQLALLVKQGDLAAEPALQARQRAAKALAQGLLALKEQAERTFATQLAEARAHRMAERDNRLAREDALMEADRAETRAGQLLEHISAARTDAEQAVMDGLAASVEGVPRATGEAQQALERAADKISALEREEESIDFQHTDAQKLLTAAVNDEARARGLSGQAKQDLTNAVSRASKIEADPRAADLLGAAVRLDVDAQVLLERLGAAIAQTERERVTLQVERTRDELARLALNDGHRLPPPQVVTDACRLLSQSEPRIDAWPGWEYIAEFPPHQRKEMLARAPHLVSGVLLNSAEDEDRARDILDRAAPTAYHVTVGTVAAVWEAEGRAAEGVLFTLPFNAALYDDEAAEAEQKAIEERWVRSEEQLKQLHTTQQHDEKLRQRITQWREDYPAGALADLQEACTAAGKVLAAAEEATAGQALAVQGFAERREEIRGELRDTRKDHEHWQETSRRLTGLSESLAHIPAWREQMTAAHEQHDVHQQRAKDAEDSAEEHRASAESLHAASQEQRRAAAEAARQWAKLPGAREMRFEGGPPSDPVPVLREAYEKARANFDHANVPEELRDQLDRADREARETAAAYSALSQADRNTALELLRTPEALDERSRGEALELARQTLTAAADADTRAAVEQGRHDNALKERLKELRDLTADGTVPMPAVNTPDTIDRCSETVAEAEKEHAAAREAEAAALRRKTTAGDETTRFRDAAKAIEQLAQTVADMAGDVDADPYPGDGDTAWVDYQRLNSAAKRAKEDLNRNEKVLRGAADQMRQHAAADRYARLTIPVRQQIIELSVEQTAEHASEWLAALQTRQRNLSDEINEVNQHRQTIVDHLKGESDKALSLLRSAQRLSRLPRSLDDWAGQEFIHFAFQPQPDELLLPRLGELAEEVSAGHTSDGRRAARDGMSLLLRAVHTAVPTGFRVHVLKPDTVLRTERVRVSKVKDVFSGGQQLTAAILLYCTMAALRANQQGRERSRHSGVLFLDNPIGRANADYLLDLQRQVAQALGVQLVYTTGLYDEKALGKFPLIIRLRNDADLRAARKYLLVNDVFRPYLDDLAPDDETGRIDSARLFRREEPRATFGGDDGTATPGE</sequence>
<accession>A0ABS6Z6B1</accession>
<protein>
    <recommendedName>
        <fullName evidence="5">Chromosome segregation ATPase</fullName>
    </recommendedName>
</protein>
<proteinExistence type="predicted"/>
<feature type="coiled-coil region" evidence="1">
    <location>
        <begin position="603"/>
        <end position="635"/>
    </location>
</feature>
<evidence type="ECO:0008006" key="5">
    <source>
        <dbReference type="Google" id="ProtNLM"/>
    </source>
</evidence>
<name>A0ABS6Z6B1_9ACTN</name>
<feature type="coiled-coil region" evidence="1">
    <location>
        <begin position="1144"/>
        <end position="1171"/>
    </location>
</feature>
<dbReference type="Proteomes" id="UP000812013">
    <property type="component" value="Unassembled WGS sequence"/>
</dbReference>
<reference evidence="3 4" key="1">
    <citation type="submission" date="2019-12" db="EMBL/GenBank/DDBJ databases">
        <title>Genome sequence of Streptomyces bambusae.</title>
        <authorList>
            <person name="Bansal K."/>
            <person name="Choksket S."/>
            <person name="Korpole S."/>
            <person name="Patil P.B."/>
        </authorList>
    </citation>
    <scope>NUCLEOTIDE SEQUENCE [LARGE SCALE GENOMIC DNA]</scope>
    <source>
        <strain evidence="3 4">SK60</strain>
    </source>
</reference>
<evidence type="ECO:0000313" key="3">
    <source>
        <dbReference type="EMBL" id="MBW5483310.1"/>
    </source>
</evidence>
<feature type="compositionally biased region" description="Basic and acidic residues" evidence="2">
    <location>
        <begin position="878"/>
        <end position="901"/>
    </location>
</feature>
<evidence type="ECO:0000313" key="4">
    <source>
        <dbReference type="Proteomes" id="UP000812013"/>
    </source>
</evidence>
<evidence type="ECO:0000256" key="1">
    <source>
        <dbReference type="SAM" id="Coils"/>
    </source>
</evidence>
<gene>
    <name evidence="3" type="ORF">GPJ59_15785</name>
</gene>
<organism evidence="3 4">
    <name type="scientific">Streptomyces bambusae</name>
    <dbReference type="NCBI Taxonomy" id="1550616"/>
    <lineage>
        <taxon>Bacteria</taxon>
        <taxon>Bacillati</taxon>
        <taxon>Actinomycetota</taxon>
        <taxon>Actinomycetes</taxon>
        <taxon>Kitasatosporales</taxon>
        <taxon>Streptomycetaceae</taxon>
        <taxon>Streptomyces</taxon>
    </lineage>
</organism>
<dbReference type="RefSeq" id="WP_219667772.1">
    <property type="nucleotide sequence ID" value="NZ_WTFF01000098.1"/>
</dbReference>
<feature type="coiled-coil region" evidence="1">
    <location>
        <begin position="1069"/>
        <end position="1096"/>
    </location>
</feature>
<keyword evidence="4" id="KW-1185">Reference proteome</keyword>
<dbReference type="EMBL" id="WTFF01000098">
    <property type="protein sequence ID" value="MBW5483310.1"/>
    <property type="molecule type" value="Genomic_DNA"/>
</dbReference>
<feature type="region of interest" description="Disordered" evidence="2">
    <location>
        <begin position="876"/>
        <end position="918"/>
    </location>
</feature>
<comment type="caution">
    <text evidence="3">The sequence shown here is derived from an EMBL/GenBank/DDBJ whole genome shotgun (WGS) entry which is preliminary data.</text>
</comment>
<keyword evidence="1" id="KW-0175">Coiled coil</keyword>